<evidence type="ECO:0000256" key="13">
    <source>
        <dbReference type="ARBA" id="ARBA00023136"/>
    </source>
</evidence>
<dbReference type="KEGG" id="bcop:JD108_20310"/>
<dbReference type="GO" id="GO:0005886">
    <property type="term" value="C:plasma membrane"/>
    <property type="evidence" value="ECO:0007669"/>
    <property type="project" value="UniProtKB-SubCell"/>
</dbReference>
<dbReference type="CDD" id="cd06225">
    <property type="entry name" value="HAMP"/>
    <property type="match status" value="1"/>
</dbReference>
<keyword evidence="12" id="KW-0902">Two-component regulatory system</keyword>
<evidence type="ECO:0000256" key="11">
    <source>
        <dbReference type="ARBA" id="ARBA00022989"/>
    </source>
</evidence>
<dbReference type="FunFam" id="3.30.565.10:FF:000006">
    <property type="entry name" value="Sensor histidine kinase WalK"/>
    <property type="match status" value="1"/>
</dbReference>
<dbReference type="InterPro" id="IPR036097">
    <property type="entry name" value="HisK_dim/P_sf"/>
</dbReference>
<evidence type="ECO:0000256" key="14">
    <source>
        <dbReference type="SAM" id="Coils"/>
    </source>
</evidence>
<evidence type="ECO:0000256" key="15">
    <source>
        <dbReference type="SAM" id="Phobius"/>
    </source>
</evidence>
<dbReference type="PROSITE" id="PS50109">
    <property type="entry name" value="HIS_KIN"/>
    <property type="match status" value="1"/>
</dbReference>
<evidence type="ECO:0000256" key="9">
    <source>
        <dbReference type="ARBA" id="ARBA00022777"/>
    </source>
</evidence>
<evidence type="ECO:0000256" key="12">
    <source>
        <dbReference type="ARBA" id="ARBA00023012"/>
    </source>
</evidence>
<dbReference type="AlphaFoldDB" id="A0A7T5JNF9"/>
<dbReference type="PRINTS" id="PR00344">
    <property type="entry name" value="BCTRLSENSOR"/>
</dbReference>
<dbReference type="SUPFAM" id="SSF55874">
    <property type="entry name" value="ATPase domain of HSP90 chaperone/DNA topoisomerase II/histidine kinase"/>
    <property type="match status" value="1"/>
</dbReference>
<dbReference type="PANTHER" id="PTHR45436:SF5">
    <property type="entry name" value="SENSOR HISTIDINE KINASE TRCS"/>
    <property type="match status" value="1"/>
</dbReference>
<evidence type="ECO:0000313" key="18">
    <source>
        <dbReference type="EMBL" id="QQE74144.1"/>
    </source>
</evidence>
<evidence type="ECO:0000259" key="17">
    <source>
        <dbReference type="PROSITE" id="PS50885"/>
    </source>
</evidence>
<dbReference type="InterPro" id="IPR036890">
    <property type="entry name" value="HATPase_C_sf"/>
</dbReference>
<dbReference type="SMART" id="SM00388">
    <property type="entry name" value="HisKA"/>
    <property type="match status" value="1"/>
</dbReference>
<accession>A0A7T5JNF9</accession>
<dbReference type="InterPro" id="IPR004358">
    <property type="entry name" value="Sig_transdc_His_kin-like_C"/>
</dbReference>
<feature type="coiled-coil region" evidence="14">
    <location>
        <begin position="119"/>
        <end position="146"/>
    </location>
</feature>
<dbReference type="CDD" id="cd00082">
    <property type="entry name" value="HisKA"/>
    <property type="match status" value="1"/>
</dbReference>
<keyword evidence="11 15" id="KW-1133">Transmembrane helix</keyword>
<evidence type="ECO:0000313" key="21">
    <source>
        <dbReference type="Proteomes" id="UP000677234"/>
    </source>
</evidence>
<comment type="subcellular location">
    <subcellularLocation>
        <location evidence="2">Cell membrane</location>
        <topology evidence="2">Multi-pass membrane protein</topology>
    </subcellularLocation>
</comment>
<sequence>MHIKHGMFWRKHLTMKLIMVNGLVIAVVIWLAGVSVKDFACMVVAQYELVGEEKSRFFNETMEFYLWRASVLAILVAAVIHYMFIRKILSPLKRLTESTRLMIEGHYPKPIEPKSHDEIGQLTQHFNELAKKLKRTEENRKRLLSNISHELRTPLSNLNGYLEALSSGVMEGNRELYQSLLEEAQYLTRLVEQLHHLTVWEARRNISLDQTEIKIHELLQQTIQAFQLESEKKGVLLDASIQEGVVLGEEDGIKQVMNNLLKNAFMYNTGKEIRITGKREQTEYRITVSNMGEPIPEEACDLVFERFYRVDPSRHREKDRYGTGLGLAIVKEIVERFGGKVGLQSDGRKHTFWVTLPIKMDKGG</sequence>
<keyword evidence="7 15" id="KW-0812">Transmembrane</keyword>
<evidence type="ECO:0000256" key="8">
    <source>
        <dbReference type="ARBA" id="ARBA00022741"/>
    </source>
</evidence>
<evidence type="ECO:0000256" key="3">
    <source>
        <dbReference type="ARBA" id="ARBA00012438"/>
    </source>
</evidence>
<dbReference type="SUPFAM" id="SSF158472">
    <property type="entry name" value="HAMP domain-like"/>
    <property type="match status" value="1"/>
</dbReference>
<keyword evidence="9" id="KW-0418">Kinase</keyword>
<evidence type="ECO:0000256" key="1">
    <source>
        <dbReference type="ARBA" id="ARBA00000085"/>
    </source>
</evidence>
<dbReference type="Gene3D" id="6.10.340.10">
    <property type="match status" value="1"/>
</dbReference>
<evidence type="ECO:0000256" key="10">
    <source>
        <dbReference type="ARBA" id="ARBA00022840"/>
    </source>
</evidence>
<dbReference type="PANTHER" id="PTHR45436">
    <property type="entry name" value="SENSOR HISTIDINE KINASE YKOH"/>
    <property type="match status" value="1"/>
</dbReference>
<evidence type="ECO:0000256" key="4">
    <source>
        <dbReference type="ARBA" id="ARBA00022475"/>
    </source>
</evidence>
<organism evidence="18 20">
    <name type="scientific">Brevibacillus composti</name>
    <dbReference type="NCBI Taxonomy" id="2796470"/>
    <lineage>
        <taxon>Bacteria</taxon>
        <taxon>Bacillati</taxon>
        <taxon>Bacillota</taxon>
        <taxon>Bacilli</taxon>
        <taxon>Bacillales</taxon>
        <taxon>Paenibacillaceae</taxon>
        <taxon>Brevibacillus</taxon>
    </lineage>
</organism>
<proteinExistence type="predicted"/>
<evidence type="ECO:0000259" key="16">
    <source>
        <dbReference type="PROSITE" id="PS50109"/>
    </source>
</evidence>
<dbReference type="EC" id="2.7.13.3" evidence="3"/>
<dbReference type="CDD" id="cd00075">
    <property type="entry name" value="HATPase"/>
    <property type="match status" value="1"/>
</dbReference>
<dbReference type="RefSeq" id="WP_198827732.1">
    <property type="nucleotide sequence ID" value="NZ_CP066308.1"/>
</dbReference>
<evidence type="ECO:0000256" key="6">
    <source>
        <dbReference type="ARBA" id="ARBA00022679"/>
    </source>
</evidence>
<keyword evidence="13 15" id="KW-0472">Membrane</keyword>
<keyword evidence="8" id="KW-0547">Nucleotide-binding</keyword>
<keyword evidence="5" id="KW-0597">Phosphoprotein</keyword>
<evidence type="ECO:0000313" key="19">
    <source>
        <dbReference type="EMBL" id="QUO41228.1"/>
    </source>
</evidence>
<evidence type="ECO:0000256" key="2">
    <source>
        <dbReference type="ARBA" id="ARBA00004651"/>
    </source>
</evidence>
<keyword evidence="10" id="KW-0067">ATP-binding</keyword>
<feature type="domain" description="HAMP" evidence="17">
    <location>
        <begin position="86"/>
        <end position="138"/>
    </location>
</feature>
<dbReference type="SMART" id="SM00304">
    <property type="entry name" value="HAMP"/>
    <property type="match status" value="1"/>
</dbReference>
<dbReference type="EMBL" id="CP073708">
    <property type="protein sequence ID" value="QUO41228.1"/>
    <property type="molecule type" value="Genomic_DNA"/>
</dbReference>
<reference evidence="18 20" key="1">
    <citation type="submission" date="2020-12" db="EMBL/GenBank/DDBJ databases">
        <title>strain FJAT-54423T represents a novel species of the genus Brevibacillus.</title>
        <authorList>
            <person name="Tang R."/>
        </authorList>
    </citation>
    <scope>NUCLEOTIDE SEQUENCE [LARGE SCALE GENOMIC DNA]</scope>
    <source>
        <strain evidence="18 20">FJAT-54423</strain>
    </source>
</reference>
<feature type="transmembrane region" description="Helical" evidence="15">
    <location>
        <begin position="20"/>
        <end position="45"/>
    </location>
</feature>
<dbReference type="Gene3D" id="1.10.287.130">
    <property type="match status" value="1"/>
</dbReference>
<dbReference type="Pfam" id="PF02518">
    <property type="entry name" value="HATPase_c"/>
    <property type="match status" value="1"/>
</dbReference>
<evidence type="ECO:0000256" key="5">
    <source>
        <dbReference type="ARBA" id="ARBA00022553"/>
    </source>
</evidence>
<dbReference type="EMBL" id="CP066308">
    <property type="protein sequence ID" value="QQE74144.1"/>
    <property type="molecule type" value="Genomic_DNA"/>
</dbReference>
<feature type="transmembrane region" description="Helical" evidence="15">
    <location>
        <begin position="65"/>
        <end position="85"/>
    </location>
</feature>
<feature type="domain" description="Histidine kinase" evidence="16">
    <location>
        <begin position="146"/>
        <end position="360"/>
    </location>
</feature>
<dbReference type="InterPro" id="IPR005467">
    <property type="entry name" value="His_kinase_dom"/>
</dbReference>
<dbReference type="SMART" id="SM00387">
    <property type="entry name" value="HATPase_c"/>
    <property type="match status" value="1"/>
</dbReference>
<dbReference type="GO" id="GO:0005524">
    <property type="term" value="F:ATP binding"/>
    <property type="evidence" value="ECO:0007669"/>
    <property type="project" value="UniProtKB-KW"/>
</dbReference>
<dbReference type="PROSITE" id="PS50885">
    <property type="entry name" value="HAMP"/>
    <property type="match status" value="1"/>
</dbReference>
<keyword evidence="14" id="KW-0175">Coiled coil</keyword>
<dbReference type="InterPro" id="IPR003661">
    <property type="entry name" value="HisK_dim/P_dom"/>
</dbReference>
<dbReference type="Proteomes" id="UP000677234">
    <property type="component" value="Chromosome"/>
</dbReference>
<reference evidence="19" key="2">
    <citation type="submission" date="2021-04" db="EMBL/GenBank/DDBJ databases">
        <title>Brevibacillus composti FJAT-54423, complete genome.</title>
        <authorList>
            <person name="Tang R."/>
        </authorList>
    </citation>
    <scope>NUCLEOTIDE SEQUENCE</scope>
    <source>
        <strain evidence="19">FJAT-54424</strain>
    </source>
</reference>
<comment type="catalytic activity">
    <reaction evidence="1">
        <text>ATP + protein L-histidine = ADP + protein N-phospho-L-histidine.</text>
        <dbReference type="EC" id="2.7.13.3"/>
    </reaction>
</comment>
<evidence type="ECO:0000256" key="7">
    <source>
        <dbReference type="ARBA" id="ARBA00022692"/>
    </source>
</evidence>
<dbReference type="Gene3D" id="3.30.565.10">
    <property type="entry name" value="Histidine kinase-like ATPase, C-terminal domain"/>
    <property type="match status" value="1"/>
</dbReference>
<dbReference type="SUPFAM" id="SSF47384">
    <property type="entry name" value="Homodimeric domain of signal transducing histidine kinase"/>
    <property type="match status" value="1"/>
</dbReference>
<gene>
    <name evidence="18" type="ORF">JD108_20310</name>
    <name evidence="19" type="ORF">KDJ56_20245</name>
</gene>
<name>A0A7T5JNF9_9BACL</name>
<dbReference type="InterPro" id="IPR003660">
    <property type="entry name" value="HAMP_dom"/>
</dbReference>
<dbReference type="Pfam" id="PF00512">
    <property type="entry name" value="HisKA"/>
    <property type="match status" value="1"/>
</dbReference>
<keyword evidence="21" id="KW-1185">Reference proteome</keyword>
<dbReference type="Pfam" id="PF00672">
    <property type="entry name" value="HAMP"/>
    <property type="match status" value="1"/>
</dbReference>
<protein>
    <recommendedName>
        <fullName evidence="3">histidine kinase</fullName>
        <ecNumber evidence="3">2.7.13.3</ecNumber>
    </recommendedName>
</protein>
<keyword evidence="6" id="KW-0808">Transferase</keyword>
<dbReference type="GO" id="GO:0000155">
    <property type="term" value="F:phosphorelay sensor kinase activity"/>
    <property type="evidence" value="ECO:0007669"/>
    <property type="project" value="InterPro"/>
</dbReference>
<keyword evidence="4" id="KW-1003">Cell membrane</keyword>
<dbReference type="InterPro" id="IPR003594">
    <property type="entry name" value="HATPase_dom"/>
</dbReference>
<dbReference type="Proteomes" id="UP000595847">
    <property type="component" value="Chromosome"/>
</dbReference>
<dbReference type="InterPro" id="IPR050428">
    <property type="entry name" value="TCS_sensor_his_kinase"/>
</dbReference>
<evidence type="ECO:0000313" key="20">
    <source>
        <dbReference type="Proteomes" id="UP000595847"/>
    </source>
</evidence>